<dbReference type="CDD" id="cd00085">
    <property type="entry name" value="HNHc"/>
    <property type="match status" value="1"/>
</dbReference>
<dbReference type="Proteomes" id="UP000632535">
    <property type="component" value="Unassembled WGS sequence"/>
</dbReference>
<feature type="compositionally biased region" description="Pro residues" evidence="1">
    <location>
        <begin position="555"/>
        <end position="567"/>
    </location>
</feature>
<dbReference type="EMBL" id="BMDG01000008">
    <property type="protein sequence ID" value="GGI09394.1"/>
    <property type="molecule type" value="Genomic_DNA"/>
</dbReference>
<evidence type="ECO:0000259" key="2">
    <source>
        <dbReference type="SMART" id="SM00507"/>
    </source>
</evidence>
<dbReference type="SMART" id="SM00507">
    <property type="entry name" value="HNHc"/>
    <property type="match status" value="1"/>
</dbReference>
<feature type="compositionally biased region" description="Basic and acidic residues" evidence="1">
    <location>
        <begin position="317"/>
        <end position="338"/>
    </location>
</feature>
<name>A0ABQ2B8S4_9MICO</name>
<organism evidence="3 4">
    <name type="scientific">Isoptericola cucumis</name>
    <dbReference type="NCBI Taxonomy" id="1776856"/>
    <lineage>
        <taxon>Bacteria</taxon>
        <taxon>Bacillati</taxon>
        <taxon>Actinomycetota</taxon>
        <taxon>Actinomycetes</taxon>
        <taxon>Micrococcales</taxon>
        <taxon>Promicromonosporaceae</taxon>
        <taxon>Isoptericola</taxon>
    </lineage>
</organism>
<gene>
    <name evidence="3" type="ORF">GCM10007368_25960</name>
</gene>
<comment type="caution">
    <text evidence="3">The sequence shown here is derived from an EMBL/GenBank/DDBJ whole genome shotgun (WGS) entry which is preliminary data.</text>
</comment>
<dbReference type="RefSeq" id="WP_188524128.1">
    <property type="nucleotide sequence ID" value="NZ_BMDG01000008.1"/>
</dbReference>
<feature type="region of interest" description="Disordered" evidence="1">
    <location>
        <begin position="1"/>
        <end position="48"/>
    </location>
</feature>
<sequence>MTLTEQPVRPNAPGPRTSHPNAAHPPTADPPALEPPPDVDAPALGTGSAPSATGALELVVEALSEIAANAGWDHVTDPDLAQLESRLRAVEQRLAAVRLDILPALEASGTWSLDDSRTFAHWLARRDRVHPATAHREVRTARRLLHDLPATRAAALAGQIGADHVRALVDVAPTSPARRETLAAPVPDPTVGTERDAADVEDPDEGGALERPTGEEYLLSLSEACSVPQFRRLVGRFAHVADPEADERGYVKAREKEFLEVSPTFDGYHLAGFLTEEHGQTLRGTLDALTGPPTGGDTRTPTQRRAQALADMARLTAERGDTRQDHTGQEAAGREAAGRENGGLGRAGHRAASRPHVTVTVSWTELRRALAGTATAGTATDGSETDCSETDCSRADCSRADNLDLESLTAPVGEGLARFGDGRGPIPASVLRRIACDGALTRVIFGPDSQVLDVGRAQRTVAGPLRRAVVARDQHCTFPGCDEPPSRCEVHHAVVRWADGGPTSAENAALLCWHHHDHVDGSGVSMRRRARAGTSWWEFRDRQGRALAGSDVPPGHAPPRPAAPGHPTPDRRALDRPTPDRAAADRAAA</sequence>
<reference evidence="4" key="1">
    <citation type="journal article" date="2019" name="Int. J. Syst. Evol. Microbiol.">
        <title>The Global Catalogue of Microorganisms (GCM) 10K type strain sequencing project: providing services to taxonomists for standard genome sequencing and annotation.</title>
        <authorList>
            <consortium name="The Broad Institute Genomics Platform"/>
            <consortium name="The Broad Institute Genome Sequencing Center for Infectious Disease"/>
            <person name="Wu L."/>
            <person name="Ma J."/>
        </authorList>
    </citation>
    <scope>NUCLEOTIDE SEQUENCE [LARGE SCALE GENOMIC DNA]</scope>
    <source>
        <strain evidence="4">CCM 8653</strain>
    </source>
</reference>
<dbReference type="Pfam" id="PF02720">
    <property type="entry name" value="DUF222"/>
    <property type="match status" value="3"/>
</dbReference>
<dbReference type="InterPro" id="IPR003870">
    <property type="entry name" value="DUF222"/>
</dbReference>
<proteinExistence type="predicted"/>
<keyword evidence="4" id="KW-1185">Reference proteome</keyword>
<feature type="region of interest" description="Disordered" evidence="1">
    <location>
        <begin position="317"/>
        <end position="359"/>
    </location>
</feature>
<evidence type="ECO:0000313" key="4">
    <source>
        <dbReference type="Proteomes" id="UP000632535"/>
    </source>
</evidence>
<evidence type="ECO:0000256" key="1">
    <source>
        <dbReference type="SAM" id="MobiDB-lite"/>
    </source>
</evidence>
<dbReference type="InterPro" id="IPR003615">
    <property type="entry name" value="HNH_nuc"/>
</dbReference>
<protein>
    <recommendedName>
        <fullName evidence="2">HNH nuclease domain-containing protein</fullName>
    </recommendedName>
</protein>
<accession>A0ABQ2B8S4</accession>
<feature type="compositionally biased region" description="Low complexity" evidence="1">
    <location>
        <begin position="290"/>
        <end position="305"/>
    </location>
</feature>
<feature type="domain" description="HNH nuclease" evidence="2">
    <location>
        <begin position="464"/>
        <end position="517"/>
    </location>
</feature>
<evidence type="ECO:0000313" key="3">
    <source>
        <dbReference type="EMBL" id="GGI09394.1"/>
    </source>
</evidence>
<feature type="region of interest" description="Disordered" evidence="1">
    <location>
        <begin position="176"/>
        <end position="211"/>
    </location>
</feature>
<feature type="region of interest" description="Disordered" evidence="1">
    <location>
        <begin position="546"/>
        <end position="589"/>
    </location>
</feature>
<feature type="compositionally biased region" description="Pro residues" evidence="1">
    <location>
        <begin position="27"/>
        <end position="39"/>
    </location>
</feature>
<feature type="compositionally biased region" description="Basic and acidic residues" evidence="1">
    <location>
        <begin position="568"/>
        <end position="589"/>
    </location>
</feature>
<feature type="region of interest" description="Disordered" evidence="1">
    <location>
        <begin position="284"/>
        <end position="305"/>
    </location>
</feature>